<dbReference type="EMBL" id="CP000252">
    <property type="protein sequence ID" value="ABC76076.1"/>
    <property type="molecule type" value="Genomic_DNA"/>
</dbReference>
<dbReference type="HOGENOM" id="CLU_2290257_0_0_7"/>
<dbReference type="InParanoid" id="Q2LQF7"/>
<name>Q2LQF7_SYNAS</name>
<sequence length="101" mass="11849">MKMIFCASITENQIIFCVFQRRSRSLLARTSFRKPAISLIMKVMIFPRDIVFSLGKYKQSYPFRQYDFIFRAFKQMTLKAYSGSNVSLPPCGRDLDTQEDL</sequence>
<gene>
    <name evidence="1" type="ORF">SYN_02562</name>
</gene>
<accession>Q2LQF7</accession>
<dbReference type="AlphaFoldDB" id="Q2LQF7"/>
<proteinExistence type="predicted"/>
<organism evidence="1 2">
    <name type="scientific">Syntrophus aciditrophicus (strain SB)</name>
    <dbReference type="NCBI Taxonomy" id="56780"/>
    <lineage>
        <taxon>Bacteria</taxon>
        <taxon>Pseudomonadati</taxon>
        <taxon>Thermodesulfobacteriota</taxon>
        <taxon>Syntrophia</taxon>
        <taxon>Syntrophales</taxon>
        <taxon>Syntrophaceae</taxon>
        <taxon>Syntrophus</taxon>
    </lineage>
</organism>
<keyword evidence="2" id="KW-1185">Reference proteome</keyword>
<evidence type="ECO:0000313" key="2">
    <source>
        <dbReference type="Proteomes" id="UP000001933"/>
    </source>
</evidence>
<dbReference type="STRING" id="56780.SYN_02562"/>
<reference evidence="1 2" key="1">
    <citation type="journal article" date="2007" name="Proc. Natl. Acad. Sci. U.S.A.">
        <title>The genome of Syntrophus aciditrophicus: life at the thermodynamic limit of microbial growth.</title>
        <authorList>
            <person name="McInerney M.J."/>
            <person name="Rohlin L."/>
            <person name="Mouttaki H."/>
            <person name="Kim U."/>
            <person name="Krupp R.S."/>
            <person name="Rios-Hernandez L."/>
            <person name="Sieber J."/>
            <person name="Struchtemeyer C.G."/>
            <person name="Bhattacharyya A."/>
            <person name="Campbell J.W."/>
            <person name="Gunsalus R.P."/>
        </authorList>
    </citation>
    <scope>NUCLEOTIDE SEQUENCE [LARGE SCALE GENOMIC DNA]</scope>
    <source>
        <strain evidence="1 2">SB</strain>
    </source>
</reference>
<evidence type="ECO:0000313" key="1">
    <source>
        <dbReference type="EMBL" id="ABC76076.1"/>
    </source>
</evidence>
<dbReference type="Proteomes" id="UP000001933">
    <property type="component" value="Chromosome"/>
</dbReference>
<dbReference type="KEGG" id="sat:SYN_02562"/>
<protein>
    <submittedName>
        <fullName evidence="1">Hypothetical cytosolic protein</fullName>
    </submittedName>
</protein>